<dbReference type="Proteomes" id="UP000692954">
    <property type="component" value="Unassembled WGS sequence"/>
</dbReference>
<name>A0A8S1KB85_9CILI</name>
<accession>A0A8S1KB85</accession>
<evidence type="ECO:0000313" key="2">
    <source>
        <dbReference type="Proteomes" id="UP000692954"/>
    </source>
</evidence>
<comment type="caution">
    <text evidence="1">The sequence shown here is derived from an EMBL/GenBank/DDBJ whole genome shotgun (WGS) entry which is preliminary data.</text>
</comment>
<keyword evidence="2" id="KW-1185">Reference proteome</keyword>
<dbReference type="AlphaFoldDB" id="A0A8S1KB85"/>
<dbReference type="OrthoDB" id="292172at2759"/>
<gene>
    <name evidence="1" type="ORF">PSON_ATCC_30995.1.T0060389</name>
</gene>
<protein>
    <submittedName>
        <fullName evidence="1">Uncharacterized protein</fullName>
    </submittedName>
</protein>
<reference evidence="1" key="1">
    <citation type="submission" date="2021-01" db="EMBL/GenBank/DDBJ databases">
        <authorList>
            <consortium name="Genoscope - CEA"/>
            <person name="William W."/>
        </authorList>
    </citation>
    <scope>NUCLEOTIDE SEQUENCE</scope>
</reference>
<sequence length="210" mass="24303">MNFILIVFISSIQALPLYLGIFSNEQNDAKVYMRLKVLDAVKILMNHYPQDENVQYMYYELINNKTYRTPPNLHITTFYIGDNKDAEQSEYYKNFTVNLAQEMRIYAVALLPKRVIACVVKRQDYAVPIENKFPHMTTLLGNWTAVDSNVLMASLFDEYGPLNNIYQSLFQQSEIKVYSTLINGKGEKNLPAYVVKMPLLLEGETQYGLQ</sequence>
<organism evidence="1 2">
    <name type="scientific">Paramecium sonneborni</name>
    <dbReference type="NCBI Taxonomy" id="65129"/>
    <lineage>
        <taxon>Eukaryota</taxon>
        <taxon>Sar</taxon>
        <taxon>Alveolata</taxon>
        <taxon>Ciliophora</taxon>
        <taxon>Intramacronucleata</taxon>
        <taxon>Oligohymenophorea</taxon>
        <taxon>Peniculida</taxon>
        <taxon>Parameciidae</taxon>
        <taxon>Paramecium</taxon>
    </lineage>
</organism>
<dbReference type="EMBL" id="CAJJDN010000006">
    <property type="protein sequence ID" value="CAD8052308.1"/>
    <property type="molecule type" value="Genomic_DNA"/>
</dbReference>
<evidence type="ECO:0000313" key="1">
    <source>
        <dbReference type="EMBL" id="CAD8052308.1"/>
    </source>
</evidence>
<proteinExistence type="predicted"/>